<dbReference type="PANTHER" id="PTHR18939:SF4">
    <property type="entry name" value="RIBOSOME-BINDING PROTEIN 1"/>
    <property type="match status" value="1"/>
</dbReference>
<dbReference type="InterPro" id="IPR040248">
    <property type="entry name" value="RRBP1"/>
</dbReference>
<evidence type="ECO:0000256" key="2">
    <source>
        <dbReference type="SAM" id="MobiDB-lite"/>
    </source>
</evidence>
<evidence type="ECO:0000313" key="4">
    <source>
        <dbReference type="EMBL" id="KAK7870978.1"/>
    </source>
</evidence>
<keyword evidence="1" id="KW-0175">Coiled coil</keyword>
<feature type="coiled-coil region" evidence="1">
    <location>
        <begin position="536"/>
        <end position="719"/>
    </location>
</feature>
<keyword evidence="5" id="KW-1185">Reference proteome</keyword>
<feature type="compositionally biased region" description="Low complexity" evidence="2">
    <location>
        <begin position="303"/>
        <end position="312"/>
    </location>
</feature>
<feature type="compositionally biased region" description="Polar residues" evidence="2">
    <location>
        <begin position="1074"/>
        <end position="1099"/>
    </location>
</feature>
<feature type="coiled-coil region" evidence="1">
    <location>
        <begin position="758"/>
        <end position="806"/>
    </location>
</feature>
<feature type="region of interest" description="Disordered" evidence="2">
    <location>
        <begin position="1074"/>
        <end position="1126"/>
    </location>
</feature>
<feature type="coiled-coil region" evidence="1">
    <location>
        <begin position="942"/>
        <end position="1044"/>
    </location>
</feature>
<feature type="compositionally biased region" description="Basic and acidic residues" evidence="2">
    <location>
        <begin position="177"/>
        <end position="197"/>
    </location>
</feature>
<keyword evidence="3" id="KW-0472">Membrane</keyword>
<feature type="compositionally biased region" description="Basic and acidic residues" evidence="2">
    <location>
        <begin position="204"/>
        <end position="248"/>
    </location>
</feature>
<keyword evidence="3" id="KW-0812">Transmembrane</keyword>
<feature type="compositionally biased region" description="Polar residues" evidence="2">
    <location>
        <begin position="83"/>
        <end position="95"/>
    </location>
</feature>
<feature type="compositionally biased region" description="Basic residues" evidence="2">
    <location>
        <begin position="60"/>
        <end position="71"/>
    </location>
</feature>
<dbReference type="SUPFAM" id="SSF74788">
    <property type="entry name" value="Cullin repeat-like"/>
    <property type="match status" value="1"/>
</dbReference>
<feature type="region of interest" description="Disordered" evidence="2">
    <location>
        <begin position="44"/>
        <end position="312"/>
    </location>
</feature>
<feature type="compositionally biased region" description="Basic and acidic residues" evidence="2">
    <location>
        <begin position="266"/>
        <end position="285"/>
    </location>
</feature>
<dbReference type="GO" id="GO:0005789">
    <property type="term" value="C:endoplasmic reticulum membrane"/>
    <property type="evidence" value="ECO:0007669"/>
    <property type="project" value="TreeGrafter"/>
</dbReference>
<keyword evidence="3" id="KW-1133">Transmembrane helix</keyword>
<comment type="caution">
    <text evidence="4">The sequence shown here is derived from an EMBL/GenBank/DDBJ whole genome shotgun (WGS) entry which is preliminary data.</text>
</comment>
<feature type="compositionally biased region" description="Polar residues" evidence="2">
    <location>
        <begin position="134"/>
        <end position="150"/>
    </location>
</feature>
<feature type="coiled-coil region" evidence="1">
    <location>
        <begin position="401"/>
        <end position="499"/>
    </location>
</feature>
<dbReference type="Proteomes" id="UP001378592">
    <property type="component" value="Unassembled WGS sequence"/>
</dbReference>
<evidence type="ECO:0000256" key="3">
    <source>
        <dbReference type="SAM" id="Phobius"/>
    </source>
</evidence>
<organism evidence="4 5">
    <name type="scientific">Gryllus longicercus</name>
    <dbReference type="NCBI Taxonomy" id="2509291"/>
    <lineage>
        <taxon>Eukaryota</taxon>
        <taxon>Metazoa</taxon>
        <taxon>Ecdysozoa</taxon>
        <taxon>Arthropoda</taxon>
        <taxon>Hexapoda</taxon>
        <taxon>Insecta</taxon>
        <taxon>Pterygota</taxon>
        <taxon>Neoptera</taxon>
        <taxon>Polyneoptera</taxon>
        <taxon>Orthoptera</taxon>
        <taxon>Ensifera</taxon>
        <taxon>Gryllidea</taxon>
        <taxon>Grylloidea</taxon>
        <taxon>Gryllidae</taxon>
        <taxon>Gryllinae</taxon>
        <taxon>Gryllus</taxon>
    </lineage>
</organism>
<protein>
    <recommendedName>
        <fullName evidence="6">Ribosome-binding protein 1</fullName>
    </recommendedName>
</protein>
<reference evidence="4 5" key="1">
    <citation type="submission" date="2024-03" db="EMBL/GenBank/DDBJ databases">
        <title>The genome assembly and annotation of the cricket Gryllus longicercus Weissman &amp; Gray.</title>
        <authorList>
            <person name="Szrajer S."/>
            <person name="Gray D."/>
            <person name="Ylla G."/>
        </authorList>
    </citation>
    <scope>NUCLEOTIDE SEQUENCE [LARGE SCALE GENOMIC DNA]</scope>
    <source>
        <strain evidence="4">DAG 2021-001</strain>
        <tissue evidence="4">Whole body minus gut</tissue>
    </source>
</reference>
<proteinExistence type="predicted"/>
<feature type="compositionally biased region" description="Basic and acidic residues" evidence="2">
    <location>
        <begin position="108"/>
        <end position="119"/>
    </location>
</feature>
<gene>
    <name evidence="4" type="ORF">R5R35_012185</name>
</gene>
<feature type="compositionally biased region" description="Basic and acidic residues" evidence="2">
    <location>
        <begin position="72"/>
        <end position="82"/>
    </location>
</feature>
<evidence type="ECO:0008006" key="6">
    <source>
        <dbReference type="Google" id="ProtNLM"/>
    </source>
</evidence>
<dbReference type="InterPro" id="IPR016159">
    <property type="entry name" value="Cullin_repeat-like_dom_sf"/>
</dbReference>
<dbReference type="EMBL" id="JAZDUA010000048">
    <property type="protein sequence ID" value="KAK7870978.1"/>
    <property type="molecule type" value="Genomic_DNA"/>
</dbReference>
<feature type="compositionally biased region" description="Basic residues" evidence="2">
    <location>
        <begin position="1100"/>
        <end position="1113"/>
    </location>
</feature>
<feature type="transmembrane region" description="Helical" evidence="3">
    <location>
        <begin position="7"/>
        <end position="28"/>
    </location>
</feature>
<dbReference type="PANTHER" id="PTHR18939">
    <property type="entry name" value="RIBOSOME BINDING PROTEIN-1"/>
    <property type="match status" value="1"/>
</dbReference>
<accession>A0AAN9WF48</accession>
<name>A0AAN9WF48_9ORTH</name>
<dbReference type="AlphaFoldDB" id="A0AAN9WF48"/>
<sequence length="1126" mass="126682">MDLQSALICGGVAAVSAVVIYVISVFSMREKTYEEAIAEQRKLPEENLLLGRSAKDKAKDKKQKKLGKKVKEKTTDQDRNEQADMSSKSAVQSSKVHVDFEEPEAEVVSERPSQREENVVKNNSESIAREVPKLQSSAKSSTKTDGPPSNKQEKEKSSTKTENTSAPKTERAQISNKSDHETVEKDKDTGAKPEKAFSKATNIKAEKQAVPKADKAEKAATKVEKASGKPEKISAEKPEKNASAKPEKSAAATKGEKSATSVTAAKQEKPASTKSDKSAASKSEKNSNVQDTPAAKVPPPAPASDAVSAEVAPPVVTSVVVKESAAIPVKEKNRKKKSELATLQQMSGDRDGINMSLLLPIVQKAELSRSEIQILIDHLLNKQQNAGATDAEWIEGRQDPVVKLKKQLAEKEKQLAEELSASQGVQAKLKELRQELNTERSRLSHSCRQLEEALLAKTNEAQALATRLQHNQEAVNNEKQALTHQVQQLQQKLNEEHVRLCQVQEQEASLQQELLAQRQQMMAHLGEQEGALKTQVAQLMSQLKEQESVNSTLNLELQNQRDQQLGENNLLLERVAHAEKQMQIYQENAERAQDLARQVEEFALIRGDLEHRLSASQQHESALQFEANNLRKEMEELKAQVVGYESLKNESNRLRSDNDKLSNQLVQTKDVQLENQRLRDENERLASQVIILPELQREALQLREENENLAAQVTAMTERPAAEGRENGDLQFHEEKQELHKGDFSLYEKTIQQKEGQLLQLSGELEEKTSLVKKLQCEINTYKTDINKLNEQLEEQRKKNNDLRIKNWKAMDALSTLEKSLQSKVQNSSPELVSEISQKVNQEQQNVIKQLLQRIFPDVRVEDCKSHEQWLEQFEKSASNFLSELHNRSQQTAPSVSEESAQVEELEKQNNYLQGLVTNYQTIIQDTSGMLTKLQNQVEEGEIRWRQQLQVKEAELEAVRQELEGKASTQVPSHSTETQSRVEDLQAKLKIKEQQQQDLESKYSTLTSSVEQLKEEKDGLTAQLQKEQEKSQDLSKELVRLRSLVQIGKDSLSQEHEMVVNLQQQVDKLNGVHQNHSVASNGPSSESSTVSQTTKQASVKQRRLTGWFRKKVTPSKPQKTQEKQFS</sequence>
<evidence type="ECO:0000256" key="1">
    <source>
        <dbReference type="SAM" id="Coils"/>
    </source>
</evidence>
<evidence type="ECO:0000313" key="5">
    <source>
        <dbReference type="Proteomes" id="UP001378592"/>
    </source>
</evidence>